<protein>
    <recommendedName>
        <fullName evidence="2">Peptidase S9 prolyl oligopeptidase catalytic domain-containing protein</fullName>
    </recommendedName>
</protein>
<comment type="caution">
    <text evidence="3">The sequence shown here is derived from an EMBL/GenBank/DDBJ whole genome shotgun (WGS) entry which is preliminary data.</text>
</comment>
<dbReference type="PANTHER" id="PTHR43056">
    <property type="entry name" value="PEPTIDASE S9 PROLYL OLIGOPEPTIDASE"/>
    <property type="match status" value="1"/>
</dbReference>
<evidence type="ECO:0000256" key="1">
    <source>
        <dbReference type="SAM" id="MobiDB-lite"/>
    </source>
</evidence>
<reference evidence="3 4" key="1">
    <citation type="submission" date="2017-01" db="EMBL/GenBank/DDBJ databases">
        <title>Genome Sequencing of a Marine Spirillum, Oceanospirillum multiglobuliferum ATCC 33336, from Japan.</title>
        <authorList>
            <person name="Carney J.G."/>
            <person name="Trachtenberg A.M."/>
            <person name="Rheaume B.A."/>
            <person name="Linnane J.D."/>
            <person name="Pitts N.L."/>
            <person name="Mykles D.L."/>
            <person name="Maclea K.S."/>
        </authorList>
    </citation>
    <scope>NUCLEOTIDE SEQUENCE [LARGE SCALE GENOMIC DNA]</scope>
    <source>
        <strain evidence="3 4">ATCC 33336</strain>
    </source>
</reference>
<dbReference type="GO" id="GO:0008236">
    <property type="term" value="F:serine-type peptidase activity"/>
    <property type="evidence" value="ECO:0007669"/>
    <property type="project" value="InterPro"/>
</dbReference>
<dbReference type="InterPro" id="IPR050585">
    <property type="entry name" value="Xaa-Pro_dipeptidyl-ppase/CocE"/>
</dbReference>
<dbReference type="GO" id="GO:0006508">
    <property type="term" value="P:proteolysis"/>
    <property type="evidence" value="ECO:0007669"/>
    <property type="project" value="InterPro"/>
</dbReference>
<dbReference type="SUPFAM" id="SSF82171">
    <property type="entry name" value="DPP6 N-terminal domain-like"/>
    <property type="match status" value="1"/>
</dbReference>
<dbReference type="PANTHER" id="PTHR43056:SF5">
    <property type="entry name" value="PEPTIDASE S9 PROLYL OLIGOPEPTIDASE CATALYTIC DOMAIN-CONTAINING PROTEIN"/>
    <property type="match status" value="1"/>
</dbReference>
<dbReference type="AlphaFoldDB" id="A0A1T4S5C4"/>
<dbReference type="InterPro" id="IPR001375">
    <property type="entry name" value="Peptidase_S9_cat"/>
</dbReference>
<feature type="compositionally biased region" description="Low complexity" evidence="1">
    <location>
        <begin position="13"/>
        <end position="24"/>
    </location>
</feature>
<sequence length="685" mass="76517">MPSVQGSVSSHLTATTSKASSNTTPPLSPEQVVAALAQVSFPRQHAGEYFWLKHDPERNPLTQLYCHIQGQSLLALPESYGVRSKVHEYGGLPYGLSEARIVWVDEQSQQLFCANRLTRASADTTRNLNGNGVNSPIDLNSLSVLTDSPNSRFGEPIFHPTQNWVVAIEEQHPEIKAQPIINRLVAIELTTGKQQVIACGADFYTSPCFNADGSELAWIEWQHPHQPWTETQLCKAPWQTGTILTKQPIFPTQHQQAASVQQPCFNAQGELLFISDHEGYWNLYLQRLDGQLQRLYSVEADCASAPWQFGNQHFQLLEQKADKLQLLICVTRGGQWQLERVTLTRDKQGNLLDQQVSRLTFPAHSFSFFAQISSLKRPDQPSKHSLLALVASEQYALSILTFDLDTQSADTSSAQFLAQGVYCSNAVKPETISLNLKAHQVEGLFYPNPMLPQAPLMINVHGGPTSAAFPGLQANIQFWCQQGFSVLDLNHRGSTGFGRLYRQALKGQWGEVDLEDARLMVHWLTKSGRILPDKVVIRGQSAGGYSALRAATLGYFQAAVSLYGISDLQRLATSTHKFESYYLNWLIGDPKEDAMLYQLRSPLYSLNQQAKLPDLLLFQGAEDPVVPLDQVTLFAQHYRALGHNCETVVYDNEGHGFRAFDNRLHQLKTEYAFYLAKGILSHGCH</sequence>
<evidence type="ECO:0000259" key="2">
    <source>
        <dbReference type="Pfam" id="PF00326"/>
    </source>
</evidence>
<feature type="compositionally biased region" description="Polar residues" evidence="1">
    <location>
        <begin position="1"/>
        <end position="12"/>
    </location>
</feature>
<gene>
    <name evidence="3" type="ORF">BTE48_14170</name>
</gene>
<proteinExistence type="predicted"/>
<evidence type="ECO:0000313" key="4">
    <source>
        <dbReference type="Proteomes" id="UP000191418"/>
    </source>
</evidence>
<feature type="region of interest" description="Disordered" evidence="1">
    <location>
        <begin position="1"/>
        <end position="27"/>
    </location>
</feature>
<dbReference type="OrthoDB" id="4269629at2"/>
<keyword evidence="4" id="KW-1185">Reference proteome</keyword>
<dbReference type="Proteomes" id="UP000191418">
    <property type="component" value="Unassembled WGS sequence"/>
</dbReference>
<name>A0A1T4S5C4_9GAMM</name>
<dbReference type="SUPFAM" id="SSF53474">
    <property type="entry name" value="alpha/beta-Hydrolases"/>
    <property type="match status" value="1"/>
</dbReference>
<dbReference type="Gene3D" id="2.120.10.30">
    <property type="entry name" value="TolB, C-terminal domain"/>
    <property type="match status" value="1"/>
</dbReference>
<dbReference type="Pfam" id="PF00326">
    <property type="entry name" value="Peptidase_S9"/>
    <property type="match status" value="1"/>
</dbReference>
<feature type="domain" description="Peptidase S9 prolyl oligopeptidase catalytic" evidence="2">
    <location>
        <begin position="472"/>
        <end position="675"/>
    </location>
</feature>
<organism evidence="3 4">
    <name type="scientific">Oceanospirillum multiglobuliferum</name>
    <dbReference type="NCBI Taxonomy" id="64969"/>
    <lineage>
        <taxon>Bacteria</taxon>
        <taxon>Pseudomonadati</taxon>
        <taxon>Pseudomonadota</taxon>
        <taxon>Gammaproteobacteria</taxon>
        <taxon>Oceanospirillales</taxon>
        <taxon>Oceanospirillaceae</taxon>
        <taxon>Oceanospirillum</taxon>
    </lineage>
</organism>
<dbReference type="EMBL" id="MTSM01000025">
    <property type="protein sequence ID" value="OPX54458.1"/>
    <property type="molecule type" value="Genomic_DNA"/>
</dbReference>
<dbReference type="InterPro" id="IPR029058">
    <property type="entry name" value="AB_hydrolase_fold"/>
</dbReference>
<dbReference type="STRING" id="64969.SAMN02745127_02771"/>
<dbReference type="RefSeq" id="WP_078746303.1">
    <property type="nucleotide sequence ID" value="NZ_FUXG01000024.1"/>
</dbReference>
<dbReference type="Gene3D" id="3.40.50.1820">
    <property type="entry name" value="alpha/beta hydrolase"/>
    <property type="match status" value="1"/>
</dbReference>
<dbReference type="InterPro" id="IPR011042">
    <property type="entry name" value="6-blade_b-propeller_TolB-like"/>
</dbReference>
<accession>A0A1T4S5C4</accession>
<evidence type="ECO:0000313" key="3">
    <source>
        <dbReference type="EMBL" id="OPX54458.1"/>
    </source>
</evidence>